<reference evidence="1 2" key="1">
    <citation type="journal article" date="2012" name="Environ. Microbiol.">
        <title>Complete genome of Candidatus Chloracidobacterium thermophilum, a chlorophyll-based photoheterotroph belonging to the phylum Acidobacteria.</title>
        <authorList>
            <person name="Garcia Costas A.M."/>
            <person name="Liu Z."/>
            <person name="Tomsho L.P."/>
            <person name="Schuster S.C."/>
            <person name="Ward D.M."/>
            <person name="Bryant D.A."/>
        </authorList>
    </citation>
    <scope>NUCLEOTIDE SEQUENCE [LARGE SCALE GENOMIC DNA]</scope>
    <source>
        <strain evidence="1 2">B</strain>
    </source>
</reference>
<name>G2LEZ7_CHLTF</name>
<evidence type="ECO:0000313" key="1">
    <source>
        <dbReference type="EMBL" id="AEP12530.1"/>
    </source>
</evidence>
<protein>
    <submittedName>
        <fullName evidence="1">Uncharacterized protein</fullName>
    </submittedName>
</protein>
<sequence length="36" mass="3813">MVVVQNAVSRFACGRPGRIAVERQGGIGFGRSPRLA</sequence>
<dbReference type="KEGG" id="ctm:Cabther_A1784"/>
<proteinExistence type="predicted"/>
<dbReference type="Proteomes" id="UP000006791">
    <property type="component" value="Chromosome 1"/>
</dbReference>
<dbReference type="AlphaFoldDB" id="G2LEZ7"/>
<evidence type="ECO:0000313" key="2">
    <source>
        <dbReference type="Proteomes" id="UP000006791"/>
    </source>
</evidence>
<accession>G2LEZ7</accession>
<dbReference type="HOGENOM" id="CLU_3355310_0_0_0"/>
<organism evidence="1 2">
    <name type="scientific">Chloracidobacterium thermophilum (strain B)</name>
    <dbReference type="NCBI Taxonomy" id="981222"/>
    <lineage>
        <taxon>Bacteria</taxon>
        <taxon>Pseudomonadati</taxon>
        <taxon>Acidobacteriota</taxon>
        <taxon>Terriglobia</taxon>
        <taxon>Terriglobales</taxon>
        <taxon>Acidobacteriaceae</taxon>
        <taxon>Chloracidobacterium</taxon>
    </lineage>
</organism>
<gene>
    <name evidence="1" type="ordered locus">Cabther_A1784</name>
</gene>
<dbReference type="EMBL" id="CP002514">
    <property type="protein sequence ID" value="AEP12530.1"/>
    <property type="molecule type" value="Genomic_DNA"/>
</dbReference>
<keyword evidence="2" id="KW-1185">Reference proteome</keyword>